<keyword evidence="3" id="KW-1185">Reference proteome</keyword>
<dbReference type="Proteomes" id="UP001164743">
    <property type="component" value="Chromosome 9A"/>
</dbReference>
<reference evidence="2" key="1">
    <citation type="submission" date="2022-10" db="EMBL/GenBank/DDBJ databases">
        <title>Puccinia triticina Genome sequencing and assembly.</title>
        <authorList>
            <person name="Li C."/>
        </authorList>
    </citation>
    <scope>NUCLEOTIDE SEQUENCE</scope>
    <source>
        <strain evidence="2">Pt15</strain>
    </source>
</reference>
<dbReference type="RefSeq" id="XP_053023960.1">
    <property type="nucleotide sequence ID" value="XM_053172751.1"/>
</dbReference>
<sequence>MKDQSSAHPKSIFLKCSSEQLLGNPAEDSADVEVDSPQPHSPAPENKVVDYFYSDSNQDQLLSAEDSSFNISQTHYTCPVQ</sequence>
<evidence type="ECO:0000256" key="1">
    <source>
        <dbReference type="SAM" id="MobiDB-lite"/>
    </source>
</evidence>
<proteinExistence type="predicted"/>
<gene>
    <name evidence="2" type="ORF">PtA15_9A532</name>
</gene>
<organism evidence="2 3">
    <name type="scientific">Puccinia triticina</name>
    <dbReference type="NCBI Taxonomy" id="208348"/>
    <lineage>
        <taxon>Eukaryota</taxon>
        <taxon>Fungi</taxon>
        <taxon>Dikarya</taxon>
        <taxon>Basidiomycota</taxon>
        <taxon>Pucciniomycotina</taxon>
        <taxon>Pucciniomycetes</taxon>
        <taxon>Pucciniales</taxon>
        <taxon>Pucciniaceae</taxon>
        <taxon>Puccinia</taxon>
    </lineage>
</organism>
<evidence type="ECO:0000313" key="3">
    <source>
        <dbReference type="Proteomes" id="UP001164743"/>
    </source>
</evidence>
<evidence type="ECO:0008006" key="4">
    <source>
        <dbReference type="Google" id="ProtNLM"/>
    </source>
</evidence>
<dbReference type="GeneID" id="77813646"/>
<evidence type="ECO:0000313" key="2">
    <source>
        <dbReference type="EMBL" id="WAQ88405.1"/>
    </source>
</evidence>
<dbReference type="EMBL" id="CP110429">
    <property type="protein sequence ID" value="WAQ88405.1"/>
    <property type="molecule type" value="Genomic_DNA"/>
</dbReference>
<name>A0ABY7CTU0_9BASI</name>
<protein>
    <recommendedName>
        <fullName evidence="4">AGC protein kinase</fullName>
    </recommendedName>
</protein>
<accession>A0ABY7CTU0</accession>
<feature type="region of interest" description="Disordered" evidence="1">
    <location>
        <begin position="24"/>
        <end position="47"/>
    </location>
</feature>